<feature type="transmembrane region" description="Helical" evidence="2">
    <location>
        <begin position="153"/>
        <end position="174"/>
    </location>
</feature>
<evidence type="ECO:0000313" key="4">
    <source>
        <dbReference type="Proteomes" id="UP000003011"/>
    </source>
</evidence>
<dbReference type="RefSeq" id="WP_005540810.1">
    <property type="nucleotide sequence ID" value="NZ_JH378832.1"/>
</dbReference>
<protein>
    <submittedName>
        <fullName evidence="3">Uncharacterized protein</fullName>
    </submittedName>
</protein>
<feature type="transmembrane region" description="Helical" evidence="2">
    <location>
        <begin position="46"/>
        <end position="65"/>
    </location>
</feature>
<feature type="transmembrane region" description="Helical" evidence="2">
    <location>
        <begin position="6"/>
        <end position="25"/>
    </location>
</feature>
<accession>G5GI92</accession>
<dbReference type="Pfam" id="PF06541">
    <property type="entry name" value="ABC_trans_CmpB"/>
    <property type="match status" value="1"/>
</dbReference>
<name>G5GI92_9FIRM</name>
<dbReference type="HOGENOM" id="CLU_055257_0_0_9"/>
<dbReference type="eggNOG" id="COG4905">
    <property type="taxonomic scope" value="Bacteria"/>
</dbReference>
<gene>
    <name evidence="3" type="ORF">HMPREF9333_01282</name>
</gene>
<proteinExistence type="predicted"/>
<organism evidence="3 4">
    <name type="scientific">Johnsonella ignava ATCC 51276</name>
    <dbReference type="NCBI Taxonomy" id="679200"/>
    <lineage>
        <taxon>Bacteria</taxon>
        <taxon>Bacillati</taxon>
        <taxon>Bacillota</taxon>
        <taxon>Clostridia</taxon>
        <taxon>Lachnospirales</taxon>
        <taxon>Lachnospiraceae</taxon>
        <taxon>Johnsonella</taxon>
    </lineage>
</organism>
<keyword evidence="2" id="KW-1133">Transmembrane helix</keyword>
<dbReference type="EMBL" id="ACZL01000021">
    <property type="protein sequence ID" value="EHI55567.1"/>
    <property type="molecule type" value="Genomic_DNA"/>
</dbReference>
<sequence length="367" mass="42222">MKLYIYNYYELLMLFYLYSFLGWCFESTYVSICEKRPVNRGFLRSPLLPLYGSGAVSVLFFSAPFKHSYLLTYIAGALGATLLELITGQTMEKLFKVKYWDYSDKKYNYKGYICLSSTLFWGFLTVVFINYIHPFFYNLVLHIKHTSIITIDYIVSVIFISDFAVSTHAALDFARAITALSKIKNELEEIQTKFYTLSGNVVENTKNHIYETGEKLNVMTEKIKNIGEDTNERIAGMKYKTQRLIAKLKEDIEERLPLIKNDENMNTDGNSDYTPLLLKLNSFKPKLPSSNRIITFFRRGMLKGNPDATSKFLEEFFELKEGDIFSGRYKRKKAALKDSKQNKTGSDEAGSNKKSQNNNGSSKGNIH</sequence>
<keyword evidence="2" id="KW-0472">Membrane</keyword>
<comment type="caution">
    <text evidence="3">The sequence shown here is derived from an EMBL/GenBank/DDBJ whole genome shotgun (WGS) entry which is preliminary data.</text>
</comment>
<feature type="transmembrane region" description="Helical" evidence="2">
    <location>
        <begin position="112"/>
        <end position="133"/>
    </location>
</feature>
<keyword evidence="4" id="KW-1185">Reference proteome</keyword>
<reference evidence="3 4" key="1">
    <citation type="submission" date="2011-08" db="EMBL/GenBank/DDBJ databases">
        <title>The Genome Sequence of Johnsonella ignava ATCC 51276.</title>
        <authorList>
            <consortium name="The Broad Institute Genome Sequencing Platform"/>
            <person name="Earl A."/>
            <person name="Ward D."/>
            <person name="Feldgarden M."/>
            <person name="Gevers D."/>
            <person name="Izard J."/>
            <person name="Blanton J.M."/>
            <person name="Baranova O.V."/>
            <person name="Dewhirst F.E."/>
            <person name="Young S.K."/>
            <person name="Zeng Q."/>
            <person name="Gargeya S."/>
            <person name="Fitzgerald M."/>
            <person name="Haas B."/>
            <person name="Abouelleil A."/>
            <person name="Alvarado L."/>
            <person name="Arachchi H.M."/>
            <person name="Berlin A."/>
            <person name="Brown A."/>
            <person name="Chapman S.B."/>
            <person name="Chen Z."/>
            <person name="Dunbar C."/>
            <person name="Freedman E."/>
            <person name="Gearin G."/>
            <person name="Gellesch M."/>
            <person name="Goldberg J."/>
            <person name="Griggs A."/>
            <person name="Gujja S."/>
            <person name="Heiman D."/>
            <person name="Howarth C."/>
            <person name="Larson L."/>
            <person name="Lui A."/>
            <person name="MacDonald P.J.P."/>
            <person name="Montmayeur A."/>
            <person name="Murphy C."/>
            <person name="Neiman D."/>
            <person name="Pearson M."/>
            <person name="Priest M."/>
            <person name="Roberts A."/>
            <person name="Saif S."/>
            <person name="Shea T."/>
            <person name="Shenoy N."/>
            <person name="Sisk P."/>
            <person name="Stolte C."/>
            <person name="Sykes S."/>
            <person name="Wortman J."/>
            <person name="Nusbaum C."/>
            <person name="Birren B."/>
        </authorList>
    </citation>
    <scope>NUCLEOTIDE SEQUENCE [LARGE SCALE GENOMIC DNA]</scope>
    <source>
        <strain evidence="3 4">ATCC 51276</strain>
    </source>
</reference>
<feature type="region of interest" description="Disordered" evidence="1">
    <location>
        <begin position="330"/>
        <end position="367"/>
    </location>
</feature>
<dbReference type="AlphaFoldDB" id="G5GI92"/>
<evidence type="ECO:0000256" key="1">
    <source>
        <dbReference type="SAM" id="MobiDB-lite"/>
    </source>
</evidence>
<evidence type="ECO:0000256" key="2">
    <source>
        <dbReference type="SAM" id="Phobius"/>
    </source>
</evidence>
<dbReference type="InterPro" id="IPR010540">
    <property type="entry name" value="CmpB_TMEM229"/>
</dbReference>
<keyword evidence="2" id="KW-0812">Transmembrane</keyword>
<dbReference type="OrthoDB" id="9789229at2"/>
<dbReference type="Proteomes" id="UP000003011">
    <property type="component" value="Unassembled WGS sequence"/>
</dbReference>
<evidence type="ECO:0000313" key="3">
    <source>
        <dbReference type="EMBL" id="EHI55567.1"/>
    </source>
</evidence>
<feature type="transmembrane region" description="Helical" evidence="2">
    <location>
        <begin position="71"/>
        <end position="91"/>
    </location>
</feature>
<dbReference type="STRING" id="679200.HMPREF9333_01282"/>
<feature type="compositionally biased region" description="Low complexity" evidence="1">
    <location>
        <begin position="352"/>
        <end position="367"/>
    </location>
</feature>